<reference evidence="6" key="1">
    <citation type="journal article" date="2018" name="Nat. Microbiol.">
        <title>Leveraging single-cell genomics to expand the fungal tree of life.</title>
        <authorList>
            <person name="Ahrendt S.R."/>
            <person name="Quandt C.A."/>
            <person name="Ciobanu D."/>
            <person name="Clum A."/>
            <person name="Salamov A."/>
            <person name="Andreopoulos B."/>
            <person name="Cheng J.F."/>
            <person name="Woyke T."/>
            <person name="Pelin A."/>
            <person name="Henrissat B."/>
            <person name="Reynolds N.K."/>
            <person name="Benny G.L."/>
            <person name="Smith M.E."/>
            <person name="James T.Y."/>
            <person name="Grigoriev I.V."/>
        </authorList>
    </citation>
    <scope>NUCLEOTIDE SEQUENCE [LARGE SCALE GENOMIC DNA]</scope>
    <source>
        <strain evidence="6">RSA 1356</strain>
    </source>
</reference>
<dbReference type="GO" id="GO:0031267">
    <property type="term" value="F:small GTPase binding"/>
    <property type="evidence" value="ECO:0007669"/>
    <property type="project" value="TreeGrafter"/>
</dbReference>
<feature type="compositionally biased region" description="Basic and acidic residues" evidence="2">
    <location>
        <begin position="803"/>
        <end position="819"/>
    </location>
</feature>
<dbReference type="InterPro" id="IPR050302">
    <property type="entry name" value="Rab_GAP_TBC_domain"/>
</dbReference>
<dbReference type="SMART" id="SM00164">
    <property type="entry name" value="TBC"/>
    <property type="match status" value="1"/>
</dbReference>
<dbReference type="InterPro" id="IPR002048">
    <property type="entry name" value="EF_hand_dom"/>
</dbReference>
<evidence type="ECO:0000313" key="5">
    <source>
        <dbReference type="EMBL" id="RKP05096.1"/>
    </source>
</evidence>
<feature type="domain" description="Rab-GAP TBC" evidence="3">
    <location>
        <begin position="139"/>
        <end position="327"/>
    </location>
</feature>
<dbReference type="PANTHER" id="PTHR47219">
    <property type="entry name" value="RAB GTPASE-ACTIVATING PROTEIN 1-LIKE"/>
    <property type="match status" value="1"/>
</dbReference>
<dbReference type="AlphaFoldDB" id="A0A4P9XHK4"/>
<dbReference type="SUPFAM" id="SSF47923">
    <property type="entry name" value="Ypt/Rab-GAP domain of gyp1p"/>
    <property type="match status" value="2"/>
</dbReference>
<dbReference type="Gene3D" id="1.10.472.80">
    <property type="entry name" value="Ypt/Rab-GAP domain of gyp1p, domain 3"/>
    <property type="match status" value="1"/>
</dbReference>
<dbReference type="FunFam" id="1.10.8.270:FF:000015">
    <property type="entry name" value="GTPase activating protein (Gyp2)"/>
    <property type="match status" value="1"/>
</dbReference>
<feature type="domain" description="EF-hand" evidence="4">
    <location>
        <begin position="566"/>
        <end position="601"/>
    </location>
</feature>
<sequence length="819" mass="92497">MFVLPLFAVRRVERVHSTAFTIALSITNWHQMRMILRLESSLDASDNFCCALRDQLKRRGRTLKSLKPFLSTCFSEVLLADKDAGDHLGGLGLTHGFPGDTKKSKDANKINYWKKYMRDYGRNLTLARLGNFSKLVRIGLPNRLRGEIWELCSGSIYYRCMNPGVYEKLLEDHKDNTSLSIEEIEKDLNRSLPEYPAYQTPEGIETLRRVLVAYAWKNPELGYCQAMNIVVSALLIYMTEEQAFWTLNVLCDRLLPGYYSTSMYGALLDQAVFEQLVRETMPILDEHFKRHDIQVSVASLPWFLSLFLNSMPLLFAFRVLDCFFLEGPKVLFQVGLALLKVNGEELLKATDDGAFIDIFKAYFLRLDEHLYPNGKTARMRSLTRFHHLMLIAYQDFPNITNEGVMDLRRSLQSKVIHGIESFTKRSHLRNLKETGKLNKEALAAVYDKYYSILFYHGQEGVSQASLGYAGYVEFLGSMAAWCLPPKEPEEDDEGQDEESSEEALDASPVLVQPYGQEDEVKELAALDEERRLRLTQRLFDAAKDEETGQVGFQRAVVSTGELLGGDLLTRIDYFFHLYDVDSDGKLSQAEFDTFCDEMAYLVPRVLSGDSLVEEEAWLVSLRDNAVRYADPPPDSDDGVTSAEQETSEHVFYISLPSFRMILLAEAPLERLFDTDLAASFRLEQPPQAYNVRLGREIFNALWSEGTKLAEGVRRMAVSPRRGSVRSRTDSTASRRGRKSTLAIDTSAERLGVPTVTVQRTDDEASDGASKRSTDGEASGQRSPAASPTSAGSEAMSEVDMLDEVDRLLNELGHGDEEEV</sequence>
<dbReference type="InterPro" id="IPR018247">
    <property type="entry name" value="EF_Hand_1_Ca_BS"/>
</dbReference>
<dbReference type="PROSITE" id="PS50086">
    <property type="entry name" value="TBC_RABGAP"/>
    <property type="match status" value="1"/>
</dbReference>
<dbReference type="GO" id="GO:0005096">
    <property type="term" value="F:GTPase activator activity"/>
    <property type="evidence" value="ECO:0007669"/>
    <property type="project" value="TreeGrafter"/>
</dbReference>
<evidence type="ECO:0000313" key="6">
    <source>
        <dbReference type="Proteomes" id="UP000271241"/>
    </source>
</evidence>
<evidence type="ECO:0000259" key="3">
    <source>
        <dbReference type="PROSITE" id="PS50086"/>
    </source>
</evidence>
<dbReference type="Gene3D" id="1.10.238.10">
    <property type="entry name" value="EF-hand"/>
    <property type="match status" value="1"/>
</dbReference>
<dbReference type="Gene3D" id="1.10.8.270">
    <property type="entry name" value="putative rabgap domain of human tbc1 domain family member 14 like domains"/>
    <property type="match status" value="1"/>
</dbReference>
<dbReference type="OrthoDB" id="17687at2759"/>
<organism evidence="5 6">
    <name type="scientific">Thamnocephalis sphaerospora</name>
    <dbReference type="NCBI Taxonomy" id="78915"/>
    <lineage>
        <taxon>Eukaryota</taxon>
        <taxon>Fungi</taxon>
        <taxon>Fungi incertae sedis</taxon>
        <taxon>Zoopagomycota</taxon>
        <taxon>Zoopagomycotina</taxon>
        <taxon>Zoopagomycetes</taxon>
        <taxon>Zoopagales</taxon>
        <taxon>Sigmoideomycetaceae</taxon>
        <taxon>Thamnocephalis</taxon>
    </lineage>
</organism>
<dbReference type="Pfam" id="PF00566">
    <property type="entry name" value="RabGAP-TBC"/>
    <property type="match status" value="1"/>
</dbReference>
<accession>A0A4P9XHK4</accession>
<dbReference type="EMBL" id="KZ993271">
    <property type="protein sequence ID" value="RKP05096.1"/>
    <property type="molecule type" value="Genomic_DNA"/>
</dbReference>
<evidence type="ECO:0000256" key="1">
    <source>
        <dbReference type="ARBA" id="ARBA00022837"/>
    </source>
</evidence>
<dbReference type="STRING" id="78915.A0A4P9XHK4"/>
<dbReference type="PANTHER" id="PTHR47219:SF20">
    <property type="entry name" value="TBC1 DOMAIN FAMILY MEMBER 2B"/>
    <property type="match status" value="1"/>
</dbReference>
<feature type="region of interest" description="Disordered" evidence="2">
    <location>
        <begin position="485"/>
        <end position="507"/>
    </location>
</feature>
<dbReference type="Gene3D" id="1.10.10.750">
    <property type="entry name" value="Ypt/Rab-GAP domain of gyp1p, domain 1"/>
    <property type="match status" value="1"/>
</dbReference>
<proteinExistence type="predicted"/>
<evidence type="ECO:0000259" key="4">
    <source>
        <dbReference type="PROSITE" id="PS50222"/>
    </source>
</evidence>
<keyword evidence="6" id="KW-1185">Reference proteome</keyword>
<dbReference type="SUPFAM" id="SSF47473">
    <property type="entry name" value="EF-hand"/>
    <property type="match status" value="1"/>
</dbReference>
<evidence type="ECO:0000256" key="2">
    <source>
        <dbReference type="SAM" id="MobiDB-lite"/>
    </source>
</evidence>
<dbReference type="FunFam" id="1.10.472.80:FF:000051">
    <property type="entry name" value="Probable MDR1-Mac1p interacting protein"/>
    <property type="match status" value="1"/>
</dbReference>
<dbReference type="InterPro" id="IPR035969">
    <property type="entry name" value="Rab-GAP_TBC_sf"/>
</dbReference>
<feature type="compositionally biased region" description="Polar residues" evidence="2">
    <location>
        <begin position="779"/>
        <end position="791"/>
    </location>
</feature>
<keyword evidence="1" id="KW-0106">Calcium</keyword>
<dbReference type="PROSITE" id="PS50222">
    <property type="entry name" value="EF_HAND_2"/>
    <property type="match status" value="1"/>
</dbReference>
<dbReference type="GO" id="GO:0005509">
    <property type="term" value="F:calcium ion binding"/>
    <property type="evidence" value="ECO:0007669"/>
    <property type="project" value="InterPro"/>
</dbReference>
<name>A0A4P9XHK4_9FUNG</name>
<gene>
    <name evidence="5" type="ORF">THASP1DRAFT_35394</name>
</gene>
<feature type="compositionally biased region" description="Acidic residues" evidence="2">
    <location>
        <begin position="488"/>
        <end position="504"/>
    </location>
</feature>
<protein>
    <submittedName>
        <fullName evidence="5">Rab-GTPase-TBC domain-containing protein</fullName>
    </submittedName>
</protein>
<dbReference type="InterPro" id="IPR000195">
    <property type="entry name" value="Rab-GAP-TBC_dom"/>
</dbReference>
<dbReference type="PROSITE" id="PS00018">
    <property type="entry name" value="EF_HAND_1"/>
    <property type="match status" value="1"/>
</dbReference>
<feature type="region of interest" description="Disordered" evidence="2">
    <location>
        <begin position="713"/>
        <end position="819"/>
    </location>
</feature>
<dbReference type="InterPro" id="IPR011992">
    <property type="entry name" value="EF-hand-dom_pair"/>
</dbReference>
<dbReference type="Proteomes" id="UP000271241">
    <property type="component" value="Unassembled WGS sequence"/>
</dbReference>